<accession>A0ABT4VPM4</accession>
<gene>
    <name evidence="4" type="ORF">OOZ53_11725</name>
</gene>
<feature type="signal peptide" evidence="2">
    <location>
        <begin position="1"/>
        <end position="20"/>
    </location>
</feature>
<keyword evidence="2" id="KW-0732">Signal</keyword>
<dbReference type="SMART" id="SM00849">
    <property type="entry name" value="Lactamase_B"/>
    <property type="match status" value="1"/>
</dbReference>
<dbReference type="EMBL" id="JAPJZH010000006">
    <property type="protein sequence ID" value="MDA4846022.1"/>
    <property type="molecule type" value="Genomic_DNA"/>
</dbReference>
<evidence type="ECO:0000256" key="2">
    <source>
        <dbReference type="SAM" id="SignalP"/>
    </source>
</evidence>
<proteinExistence type="predicted"/>
<dbReference type="Pfam" id="PF23023">
    <property type="entry name" value="Anti-Pycsar_Apyc1"/>
    <property type="match status" value="1"/>
</dbReference>
<comment type="caution">
    <text evidence="4">The sequence shown here is derived from an EMBL/GenBank/DDBJ whole genome shotgun (WGS) entry which is preliminary data.</text>
</comment>
<evidence type="ECO:0000259" key="3">
    <source>
        <dbReference type="SMART" id="SM00849"/>
    </source>
</evidence>
<organism evidence="4 5">
    <name type="scientific">Hoeflea poritis</name>
    <dbReference type="NCBI Taxonomy" id="2993659"/>
    <lineage>
        <taxon>Bacteria</taxon>
        <taxon>Pseudomonadati</taxon>
        <taxon>Pseudomonadota</taxon>
        <taxon>Alphaproteobacteria</taxon>
        <taxon>Hyphomicrobiales</taxon>
        <taxon>Rhizobiaceae</taxon>
        <taxon>Hoeflea</taxon>
    </lineage>
</organism>
<name>A0ABT4VPM4_9HYPH</name>
<protein>
    <recommendedName>
        <fullName evidence="3">Metallo-beta-lactamase domain-containing protein</fullName>
    </recommendedName>
</protein>
<dbReference type="PANTHER" id="PTHR46018:SF2">
    <property type="entry name" value="ZINC PHOSPHODIESTERASE ELAC PROTEIN 1"/>
    <property type="match status" value="1"/>
</dbReference>
<dbReference type="Proteomes" id="UP001148313">
    <property type="component" value="Unassembled WGS sequence"/>
</dbReference>
<reference evidence="4" key="1">
    <citation type="submission" date="2022-11" db="EMBL/GenBank/DDBJ databases">
        <title>Hoeflea poritis sp. nov., isolated from scleractinian coral Porites lutea.</title>
        <authorList>
            <person name="Zhang G."/>
            <person name="Wei Q."/>
            <person name="Cai L."/>
        </authorList>
    </citation>
    <scope>NUCLEOTIDE SEQUENCE</scope>
    <source>
        <strain evidence="4">E7-10</strain>
    </source>
</reference>
<sequence length="350" mass="36275">MLKICAIAGAGMALSLSAAAAEPCMKVTLTGTQGGPPLFNGQAGAGTLVQYGDETNGCGAVKLQFDTGRGTNMRLSQMKVPVGKLDAIFFTHMHSDHTEGLHDILQLRWHFNSGGPKVDVVCSDDAKSPLGHTLSCSRYVTHIGDSLIESGEIAQRLAENKKRLPGGPADLVNIMTFSPGGDPMGVWQKGDVTVSAIGSKHIPGHASYRVDTPAGSVVVGGDAGNDKPAPPRPSSTSEQVEKLAQGADVLVHSTIHPVMGPDKESGFPPPIYFRQSNASDLGALSKRAGVKNLMLTHLIPPMGAARQGPFPIPGGALDEASYKDAVAGGGYEGNTIVGTDLATITLPAKN</sequence>
<dbReference type="InterPro" id="IPR036866">
    <property type="entry name" value="RibonucZ/Hydroxyglut_hydro"/>
</dbReference>
<feature type="chain" id="PRO_5047412310" description="Metallo-beta-lactamase domain-containing protein" evidence="2">
    <location>
        <begin position="21"/>
        <end position="350"/>
    </location>
</feature>
<keyword evidence="5" id="KW-1185">Reference proteome</keyword>
<dbReference type="PANTHER" id="PTHR46018">
    <property type="entry name" value="ZINC PHOSPHODIESTERASE ELAC PROTEIN 1"/>
    <property type="match status" value="1"/>
</dbReference>
<evidence type="ECO:0000313" key="5">
    <source>
        <dbReference type="Proteomes" id="UP001148313"/>
    </source>
</evidence>
<feature type="domain" description="Metallo-beta-lactamase" evidence="3">
    <location>
        <begin position="43"/>
        <end position="255"/>
    </location>
</feature>
<dbReference type="Gene3D" id="3.60.15.10">
    <property type="entry name" value="Ribonuclease Z/Hydroxyacylglutathione hydrolase-like"/>
    <property type="match status" value="1"/>
</dbReference>
<dbReference type="RefSeq" id="WP_271089741.1">
    <property type="nucleotide sequence ID" value="NZ_JAPJZH010000006.1"/>
</dbReference>
<dbReference type="InterPro" id="IPR001279">
    <property type="entry name" value="Metallo-B-lactamas"/>
</dbReference>
<dbReference type="SUPFAM" id="SSF56281">
    <property type="entry name" value="Metallo-hydrolase/oxidoreductase"/>
    <property type="match status" value="1"/>
</dbReference>
<evidence type="ECO:0000256" key="1">
    <source>
        <dbReference type="SAM" id="MobiDB-lite"/>
    </source>
</evidence>
<feature type="region of interest" description="Disordered" evidence="1">
    <location>
        <begin position="217"/>
        <end position="239"/>
    </location>
</feature>
<evidence type="ECO:0000313" key="4">
    <source>
        <dbReference type="EMBL" id="MDA4846022.1"/>
    </source>
</evidence>